<keyword evidence="2" id="KW-0489">Methyltransferase</keyword>
<dbReference type="InterPro" id="IPR044053">
    <property type="entry name" value="AsaB-like"/>
</dbReference>
<evidence type="ECO:0000313" key="3">
    <source>
        <dbReference type="Proteomes" id="UP000053477"/>
    </source>
</evidence>
<dbReference type="Proteomes" id="UP000053477">
    <property type="component" value="Unassembled WGS sequence"/>
</dbReference>
<name>A0A0H2R934_9AGAM</name>
<dbReference type="EMBL" id="KQ086094">
    <property type="protein sequence ID" value="KLO08365.1"/>
    <property type="molecule type" value="Genomic_DNA"/>
</dbReference>
<dbReference type="GO" id="GO:0016491">
    <property type="term" value="F:oxidoreductase activity"/>
    <property type="evidence" value="ECO:0007669"/>
    <property type="project" value="InterPro"/>
</dbReference>
<proteinExistence type="inferred from homology"/>
<keyword evidence="2" id="KW-0808">Transferase</keyword>
<dbReference type="OrthoDB" id="412788at2759"/>
<reference evidence="2 3" key="1">
    <citation type="submission" date="2015-04" db="EMBL/GenBank/DDBJ databases">
        <title>Complete genome sequence of Schizopora paradoxa KUC8140, a cosmopolitan wood degrader in East Asia.</title>
        <authorList>
            <consortium name="DOE Joint Genome Institute"/>
            <person name="Min B."/>
            <person name="Park H."/>
            <person name="Jang Y."/>
            <person name="Kim J.-J."/>
            <person name="Kim K.H."/>
            <person name="Pangilinan J."/>
            <person name="Lipzen A."/>
            <person name="Riley R."/>
            <person name="Grigoriev I.V."/>
            <person name="Spatafora J.W."/>
            <person name="Choi I.-G."/>
        </authorList>
    </citation>
    <scope>NUCLEOTIDE SEQUENCE [LARGE SCALE GENOMIC DNA]</scope>
    <source>
        <strain evidence="2 3">KUC8140</strain>
    </source>
</reference>
<dbReference type="InParanoid" id="A0A0H2R934"/>
<sequence>MVAAAVLPAPHDVPTTLNYYTPIGDDSEPPFTYAIDPPPGVPTSNYGQDPHPTIIHDVRGKEDTVSLDKTGFQFVKHVSEEKDFLDEDRIKSVYYKEVEALLKKETGAKRVFIFGHAIRRNYANDDPTKTGANQYRGPIENVHVDQTFEASVERVHRHLKDEAERLLKSRVRLINVWRPIGHPVAHHPLAVADWRTLDVDHDLVPIRYIYPDRVGATYRVKYNPQLRWNYMSEQTPDEVTLIKCFDSDTDKARLAPHTAFLDASSPKSAPPRQSIEVRTLVFDSE</sequence>
<dbReference type="PANTHER" id="PTHR34598">
    <property type="entry name" value="BLL6449 PROTEIN"/>
    <property type="match status" value="1"/>
</dbReference>
<dbReference type="GO" id="GO:0032259">
    <property type="term" value="P:methylation"/>
    <property type="evidence" value="ECO:0007669"/>
    <property type="project" value="UniProtKB-KW"/>
</dbReference>
<dbReference type="GO" id="GO:0008168">
    <property type="term" value="F:methyltransferase activity"/>
    <property type="evidence" value="ECO:0007669"/>
    <property type="project" value="UniProtKB-KW"/>
</dbReference>
<organism evidence="2 3">
    <name type="scientific">Schizopora paradoxa</name>
    <dbReference type="NCBI Taxonomy" id="27342"/>
    <lineage>
        <taxon>Eukaryota</taxon>
        <taxon>Fungi</taxon>
        <taxon>Dikarya</taxon>
        <taxon>Basidiomycota</taxon>
        <taxon>Agaricomycotina</taxon>
        <taxon>Agaricomycetes</taxon>
        <taxon>Hymenochaetales</taxon>
        <taxon>Schizoporaceae</taxon>
        <taxon>Schizopora</taxon>
    </lineage>
</organism>
<dbReference type="NCBIfam" id="NF041278">
    <property type="entry name" value="CmcJ_NvfI_EfuI"/>
    <property type="match status" value="1"/>
</dbReference>
<evidence type="ECO:0000313" key="2">
    <source>
        <dbReference type="EMBL" id="KLO08365.1"/>
    </source>
</evidence>
<comment type="similarity">
    <text evidence="1">Belongs to the asaB hydroxylase/desaturase family.</text>
</comment>
<keyword evidence="3" id="KW-1185">Reference proteome</keyword>
<evidence type="ECO:0000256" key="1">
    <source>
        <dbReference type="ARBA" id="ARBA00023604"/>
    </source>
</evidence>
<gene>
    <name evidence="2" type="ORF">SCHPADRAFT_835450</name>
</gene>
<dbReference type="STRING" id="27342.A0A0H2R934"/>
<dbReference type="AlphaFoldDB" id="A0A0H2R934"/>
<accession>A0A0H2R934</accession>
<protein>
    <submittedName>
        <fullName evidence="2">Methyltransferase</fullName>
    </submittedName>
</protein>
<dbReference type="PANTHER" id="PTHR34598:SF3">
    <property type="entry name" value="OXIDOREDUCTASE AN1597"/>
    <property type="match status" value="1"/>
</dbReference>